<dbReference type="Pfam" id="PF03147">
    <property type="entry name" value="FDX-ACB"/>
    <property type="match status" value="1"/>
</dbReference>
<dbReference type="FunFam" id="3.50.40.10:FF:000001">
    <property type="entry name" value="Phenylalanine--tRNA ligase beta subunit"/>
    <property type="match status" value="1"/>
</dbReference>
<evidence type="ECO:0000256" key="2">
    <source>
        <dbReference type="ARBA" id="ARBA00008653"/>
    </source>
</evidence>
<evidence type="ECO:0000256" key="9">
    <source>
        <dbReference type="ARBA" id="ARBA00022840"/>
    </source>
</evidence>
<evidence type="ECO:0000256" key="3">
    <source>
        <dbReference type="ARBA" id="ARBA00011209"/>
    </source>
</evidence>
<dbReference type="SMART" id="SM00874">
    <property type="entry name" value="B5"/>
    <property type="match status" value="1"/>
</dbReference>
<evidence type="ECO:0000256" key="5">
    <source>
        <dbReference type="ARBA" id="ARBA00022555"/>
    </source>
</evidence>
<dbReference type="FunFam" id="2.40.50.140:FF:000045">
    <property type="entry name" value="Phenylalanine--tRNA ligase beta subunit"/>
    <property type="match status" value="1"/>
</dbReference>
<evidence type="ECO:0000256" key="1">
    <source>
        <dbReference type="ARBA" id="ARBA00004496"/>
    </source>
</evidence>
<evidence type="ECO:0000259" key="17">
    <source>
        <dbReference type="PROSITE" id="PS50886"/>
    </source>
</evidence>
<dbReference type="Pfam" id="PF03484">
    <property type="entry name" value="B5"/>
    <property type="match status" value="1"/>
</dbReference>
<dbReference type="PROSITE" id="PS51483">
    <property type="entry name" value="B5"/>
    <property type="match status" value="1"/>
</dbReference>
<evidence type="ECO:0000256" key="7">
    <source>
        <dbReference type="ARBA" id="ARBA00022723"/>
    </source>
</evidence>
<dbReference type="Gene3D" id="3.30.70.380">
    <property type="entry name" value="Ferrodoxin-fold anticodon-binding domain"/>
    <property type="match status" value="1"/>
</dbReference>
<dbReference type="RefSeq" id="WP_012448255.1">
    <property type="nucleotide sequence ID" value="NC_010718.1"/>
</dbReference>
<evidence type="ECO:0000256" key="15">
    <source>
        <dbReference type="HAMAP-Rule" id="MF_00283"/>
    </source>
</evidence>
<dbReference type="SMART" id="SM00896">
    <property type="entry name" value="FDX-ACB"/>
    <property type="match status" value="1"/>
</dbReference>
<dbReference type="GO" id="GO:0004826">
    <property type="term" value="F:phenylalanine-tRNA ligase activity"/>
    <property type="evidence" value="ECO:0007669"/>
    <property type="project" value="UniProtKB-UniRule"/>
</dbReference>
<dbReference type="InterPro" id="IPR005146">
    <property type="entry name" value="B3/B4_tRNA-bd"/>
</dbReference>
<dbReference type="Gene3D" id="3.50.40.10">
    <property type="entry name" value="Phenylalanyl-trna Synthetase, Chain B, domain 3"/>
    <property type="match status" value="1"/>
</dbReference>
<keyword evidence="9 15" id="KW-0067">ATP-binding</keyword>
<dbReference type="KEGG" id="nth:Nther_1816"/>
<dbReference type="GO" id="GO:0009328">
    <property type="term" value="C:phenylalanine-tRNA ligase complex"/>
    <property type="evidence" value="ECO:0007669"/>
    <property type="project" value="TreeGrafter"/>
</dbReference>
<dbReference type="STRING" id="457570.Nther_1816"/>
<evidence type="ECO:0000256" key="10">
    <source>
        <dbReference type="ARBA" id="ARBA00022842"/>
    </source>
</evidence>
<evidence type="ECO:0000256" key="13">
    <source>
        <dbReference type="ARBA" id="ARBA00023146"/>
    </source>
</evidence>
<keyword evidence="8 15" id="KW-0547">Nucleotide-binding</keyword>
<dbReference type="PROSITE" id="PS51447">
    <property type="entry name" value="FDX_ACB"/>
    <property type="match status" value="1"/>
</dbReference>
<dbReference type="EC" id="6.1.1.20" evidence="15"/>
<feature type="domain" description="B5" evidence="19">
    <location>
        <begin position="406"/>
        <end position="491"/>
    </location>
</feature>
<dbReference type="InterPro" id="IPR009061">
    <property type="entry name" value="DNA-bd_dom_put_sf"/>
</dbReference>
<dbReference type="AlphaFoldDB" id="B2A5N4"/>
<dbReference type="InterPro" id="IPR041616">
    <property type="entry name" value="PheRS_beta_core"/>
</dbReference>
<comment type="catalytic activity">
    <reaction evidence="14 15">
        <text>tRNA(Phe) + L-phenylalanine + ATP = L-phenylalanyl-tRNA(Phe) + AMP + diphosphate + H(+)</text>
        <dbReference type="Rhea" id="RHEA:19413"/>
        <dbReference type="Rhea" id="RHEA-COMP:9668"/>
        <dbReference type="Rhea" id="RHEA-COMP:9699"/>
        <dbReference type="ChEBI" id="CHEBI:15378"/>
        <dbReference type="ChEBI" id="CHEBI:30616"/>
        <dbReference type="ChEBI" id="CHEBI:33019"/>
        <dbReference type="ChEBI" id="CHEBI:58095"/>
        <dbReference type="ChEBI" id="CHEBI:78442"/>
        <dbReference type="ChEBI" id="CHEBI:78531"/>
        <dbReference type="ChEBI" id="CHEBI:456215"/>
        <dbReference type="EC" id="6.1.1.20"/>
    </reaction>
</comment>
<evidence type="ECO:0000313" key="20">
    <source>
        <dbReference type="EMBL" id="ACB85388.1"/>
    </source>
</evidence>
<comment type="similarity">
    <text evidence="2 15">Belongs to the phenylalanyl-tRNA synthetase beta subunit family. Type 1 subfamily.</text>
</comment>
<reference evidence="20 21" key="2">
    <citation type="journal article" date="2011" name="J. Bacteriol.">
        <title>Complete genome sequence of the anaerobic, halophilic alkalithermophile Natranaerobius thermophilus JW/NM-WN-LF.</title>
        <authorList>
            <person name="Zhao B."/>
            <person name="Mesbah N.M."/>
            <person name="Dalin E."/>
            <person name="Goodwin L."/>
            <person name="Nolan M."/>
            <person name="Pitluck S."/>
            <person name="Chertkov O."/>
            <person name="Brettin T.S."/>
            <person name="Han J."/>
            <person name="Larimer F.W."/>
            <person name="Land M.L."/>
            <person name="Hauser L."/>
            <person name="Kyrpides N."/>
            <person name="Wiegel J."/>
        </authorList>
    </citation>
    <scope>NUCLEOTIDE SEQUENCE [LARGE SCALE GENOMIC DNA]</scope>
    <source>
        <strain evidence="21">ATCC BAA-1301 / DSM 18059 / JW/NM-WN-LF</strain>
    </source>
</reference>
<dbReference type="Pfam" id="PF17759">
    <property type="entry name" value="tRNA_synthFbeta"/>
    <property type="match status" value="1"/>
</dbReference>
<dbReference type="GO" id="GO:0140096">
    <property type="term" value="F:catalytic activity, acting on a protein"/>
    <property type="evidence" value="ECO:0007669"/>
    <property type="project" value="UniProtKB-ARBA"/>
</dbReference>
<comment type="subunit">
    <text evidence="3 15">Tetramer of two alpha and two beta subunits.</text>
</comment>
<dbReference type="PANTHER" id="PTHR10947">
    <property type="entry name" value="PHENYLALANYL-TRNA SYNTHETASE BETA CHAIN AND LEUCINE-RICH REPEAT-CONTAINING PROTEIN 47"/>
    <property type="match status" value="1"/>
</dbReference>
<dbReference type="InterPro" id="IPR045864">
    <property type="entry name" value="aa-tRNA-synth_II/BPL/LPL"/>
</dbReference>
<keyword evidence="5 16" id="KW-0820">tRNA-binding</keyword>
<keyword evidence="10 15" id="KW-0460">Magnesium</keyword>
<dbReference type="FunCoup" id="B2A5N4">
    <property type="interactions" value="402"/>
</dbReference>
<dbReference type="SUPFAM" id="SSF46955">
    <property type="entry name" value="Putative DNA-binding domain"/>
    <property type="match status" value="1"/>
</dbReference>
<dbReference type="EMBL" id="CP001034">
    <property type="protein sequence ID" value="ACB85388.1"/>
    <property type="molecule type" value="Genomic_DNA"/>
</dbReference>
<evidence type="ECO:0000259" key="18">
    <source>
        <dbReference type="PROSITE" id="PS51447"/>
    </source>
</evidence>
<organism evidence="20 21">
    <name type="scientific">Natranaerobius thermophilus (strain ATCC BAA-1301 / DSM 18059 / JW/NM-WN-LF)</name>
    <dbReference type="NCBI Taxonomy" id="457570"/>
    <lineage>
        <taxon>Bacteria</taxon>
        <taxon>Bacillati</taxon>
        <taxon>Bacillota</taxon>
        <taxon>Clostridia</taxon>
        <taxon>Natranaerobiales</taxon>
        <taxon>Natranaerobiaceae</taxon>
        <taxon>Natranaerobius</taxon>
    </lineage>
</organism>
<keyword evidence="21" id="KW-1185">Reference proteome</keyword>
<evidence type="ECO:0000256" key="11">
    <source>
        <dbReference type="ARBA" id="ARBA00022884"/>
    </source>
</evidence>
<dbReference type="GO" id="GO:0006432">
    <property type="term" value="P:phenylalanyl-tRNA aminoacylation"/>
    <property type="evidence" value="ECO:0007669"/>
    <property type="project" value="UniProtKB-UniRule"/>
</dbReference>
<evidence type="ECO:0000313" key="21">
    <source>
        <dbReference type="Proteomes" id="UP000001683"/>
    </source>
</evidence>
<dbReference type="InterPro" id="IPR004532">
    <property type="entry name" value="Phe-tRNA-ligase_IIc_bsu_bact"/>
</dbReference>
<dbReference type="Gene3D" id="3.30.930.10">
    <property type="entry name" value="Bira Bifunctional Protein, Domain 2"/>
    <property type="match status" value="1"/>
</dbReference>
<comment type="subcellular location">
    <subcellularLocation>
        <location evidence="1 15">Cytoplasm</location>
    </subcellularLocation>
</comment>
<dbReference type="Gene3D" id="2.40.50.140">
    <property type="entry name" value="Nucleic acid-binding proteins"/>
    <property type="match status" value="1"/>
</dbReference>
<proteinExistence type="inferred from homology"/>
<evidence type="ECO:0000256" key="14">
    <source>
        <dbReference type="ARBA" id="ARBA00049255"/>
    </source>
</evidence>
<dbReference type="Proteomes" id="UP000001683">
    <property type="component" value="Chromosome"/>
</dbReference>
<dbReference type="NCBIfam" id="TIGR00472">
    <property type="entry name" value="pheT_bact"/>
    <property type="match status" value="1"/>
</dbReference>
<dbReference type="InterPro" id="IPR005147">
    <property type="entry name" value="tRNA_synthase_B5-dom"/>
</dbReference>
<dbReference type="SUPFAM" id="SSF50249">
    <property type="entry name" value="Nucleic acid-binding proteins"/>
    <property type="match status" value="1"/>
</dbReference>
<reference evidence="20 21" key="1">
    <citation type="submission" date="2008-04" db="EMBL/GenBank/DDBJ databases">
        <title>Complete sequence of chromosome of Natranaerobius thermophilus JW/NM-WN-LF.</title>
        <authorList>
            <consortium name="US DOE Joint Genome Institute"/>
            <person name="Copeland A."/>
            <person name="Lucas S."/>
            <person name="Lapidus A."/>
            <person name="Glavina del Rio T."/>
            <person name="Dalin E."/>
            <person name="Tice H."/>
            <person name="Bruce D."/>
            <person name="Goodwin L."/>
            <person name="Pitluck S."/>
            <person name="Chertkov O."/>
            <person name="Brettin T."/>
            <person name="Detter J.C."/>
            <person name="Han C."/>
            <person name="Kuske C.R."/>
            <person name="Schmutz J."/>
            <person name="Larimer F."/>
            <person name="Land M."/>
            <person name="Hauser L."/>
            <person name="Kyrpides N."/>
            <person name="Lykidis A."/>
            <person name="Mesbah N.M."/>
            <person name="Wiegel J."/>
        </authorList>
    </citation>
    <scope>NUCLEOTIDE SEQUENCE [LARGE SCALE GENOMIC DNA]</scope>
    <source>
        <strain evidence="21">ATCC BAA-1301 / DSM 18059 / JW/NM-WN-LF</strain>
    </source>
</reference>
<dbReference type="SUPFAM" id="SSF56037">
    <property type="entry name" value="PheT/TilS domain"/>
    <property type="match status" value="1"/>
</dbReference>
<dbReference type="GO" id="GO:0000049">
    <property type="term" value="F:tRNA binding"/>
    <property type="evidence" value="ECO:0007669"/>
    <property type="project" value="UniProtKB-UniRule"/>
</dbReference>
<evidence type="ECO:0000256" key="4">
    <source>
        <dbReference type="ARBA" id="ARBA00022490"/>
    </source>
</evidence>
<dbReference type="InterPro" id="IPR033714">
    <property type="entry name" value="tRNA_bind_bactPheRS"/>
</dbReference>
<feature type="domain" description="TRNA-binding" evidence="17">
    <location>
        <begin position="39"/>
        <end position="153"/>
    </location>
</feature>
<dbReference type="SMART" id="SM00873">
    <property type="entry name" value="B3_4"/>
    <property type="match status" value="1"/>
</dbReference>
<keyword evidence="6 15" id="KW-0436">Ligase</keyword>
<evidence type="ECO:0000256" key="6">
    <source>
        <dbReference type="ARBA" id="ARBA00022598"/>
    </source>
</evidence>
<dbReference type="CDD" id="cd02796">
    <property type="entry name" value="tRNA_bind_bactPheRS"/>
    <property type="match status" value="1"/>
</dbReference>
<dbReference type="FunFam" id="3.30.70.380:FF:000001">
    <property type="entry name" value="Phenylalanine--tRNA ligase beta subunit"/>
    <property type="match status" value="1"/>
</dbReference>
<dbReference type="InParanoid" id="B2A5N4"/>
<dbReference type="Gene3D" id="3.30.56.10">
    <property type="match status" value="2"/>
</dbReference>
<dbReference type="GO" id="GO:0005524">
    <property type="term" value="F:ATP binding"/>
    <property type="evidence" value="ECO:0007669"/>
    <property type="project" value="UniProtKB-UniRule"/>
</dbReference>
<dbReference type="InterPro" id="IPR045060">
    <property type="entry name" value="Phe-tRNA-ligase_IIc_bsu"/>
</dbReference>
<feature type="binding site" evidence="15">
    <location>
        <position position="475"/>
    </location>
    <ligand>
        <name>Mg(2+)</name>
        <dbReference type="ChEBI" id="CHEBI:18420"/>
        <note>shared with alpha subunit</note>
    </ligand>
</feature>
<evidence type="ECO:0000256" key="16">
    <source>
        <dbReference type="PROSITE-ProRule" id="PRU00209"/>
    </source>
</evidence>
<keyword evidence="7 15" id="KW-0479">Metal-binding</keyword>
<dbReference type="eggNOG" id="COG0072">
    <property type="taxonomic scope" value="Bacteria"/>
</dbReference>
<evidence type="ECO:0000256" key="12">
    <source>
        <dbReference type="ARBA" id="ARBA00022917"/>
    </source>
</evidence>
<protein>
    <recommendedName>
        <fullName evidence="15">Phenylalanine--tRNA ligase beta subunit</fullName>
        <ecNumber evidence="15">6.1.1.20</ecNumber>
    </recommendedName>
    <alternativeName>
        <fullName evidence="15">Phenylalanyl-tRNA synthetase beta subunit</fullName>
        <shortName evidence="15">PheRS</shortName>
    </alternativeName>
</protein>
<keyword evidence="13 15" id="KW-0030">Aminoacyl-tRNA synthetase</keyword>
<dbReference type="SUPFAM" id="SSF55681">
    <property type="entry name" value="Class II aaRS and biotin synthetases"/>
    <property type="match status" value="1"/>
</dbReference>
<dbReference type="OrthoDB" id="9805455at2"/>
<name>B2A5N4_NATTJ</name>
<keyword evidence="11 16" id="KW-0694">RNA-binding</keyword>
<dbReference type="PANTHER" id="PTHR10947:SF0">
    <property type="entry name" value="PHENYLALANINE--TRNA LIGASE BETA SUBUNIT"/>
    <property type="match status" value="1"/>
</dbReference>
<evidence type="ECO:0000256" key="8">
    <source>
        <dbReference type="ARBA" id="ARBA00022741"/>
    </source>
</evidence>
<dbReference type="GO" id="GO:0000287">
    <property type="term" value="F:magnesium ion binding"/>
    <property type="evidence" value="ECO:0007669"/>
    <property type="project" value="UniProtKB-UniRule"/>
</dbReference>
<dbReference type="HAMAP" id="MF_00283">
    <property type="entry name" value="Phe_tRNA_synth_beta1"/>
    <property type="match status" value="1"/>
</dbReference>
<dbReference type="GO" id="GO:0016740">
    <property type="term" value="F:transferase activity"/>
    <property type="evidence" value="ECO:0007669"/>
    <property type="project" value="UniProtKB-ARBA"/>
</dbReference>
<keyword evidence="4 15" id="KW-0963">Cytoplasm</keyword>
<dbReference type="NCBIfam" id="NF045760">
    <property type="entry name" value="YtpR"/>
    <property type="match status" value="1"/>
</dbReference>
<gene>
    <name evidence="15" type="primary">pheT</name>
    <name evidence="20" type="ordered locus">Nther_1816</name>
</gene>
<dbReference type="CDD" id="cd00769">
    <property type="entry name" value="PheRS_beta_core"/>
    <property type="match status" value="1"/>
</dbReference>
<evidence type="ECO:0000259" key="19">
    <source>
        <dbReference type="PROSITE" id="PS51483"/>
    </source>
</evidence>
<dbReference type="HOGENOM" id="CLU_016891_0_0_9"/>
<sequence length="819" mass="92265">MQVSYNWLCEYLDLDISPQELAEKLTNGGVEVEGIEQLNPDLDDIVVGEVKEVTEHPNGDKLSVTKVDVGDASDSSELQIVCGAPNVAVGQKVPVALVGSMLPDGFIIESCSIRGERSYGMICSCEELELLSPEEEEGIMVLDDDAPIGESIVTYLELDDTILEFDLTPNRADCLGMLGVAREVAALLDIPFHEPEVTDYKQNKTLDEININIEDSNLSERYIGMLIEDINIETSPMWLQQKLRSYGIRPINNLVDITNFIMIEYGQPLHAFDYDWIKGKNISVRSAQKDEQIKTLDEKQRTLTPQDIVIADEERPIAIAGVMGGYDTEVSLNTNRILLEAASFNNISVRRTANRLNLRSEASLRFEKGVDPNNTLKAAFRAIDLIEQLDVGKVKIGAADEYPQIRECVEVELRTSRVRALTGLDISDDEIKDIFRRLDFDIDGEKSLSNTDSERGLKLTVKVPTRRNDISLEVDLIEEIARIYGYDRIPTSMPQGKITQGRKTHSQKVADISRETLLTAGFSEIISYTFISPDDFDRIKLTEDDQFRTAVPLANPMTKEQSIMRTTMIPSILKILEHNSNHGEKDFQVFEIGKVYFPKELPLKELPREQTNLIFGGMGKLTPKTWMEQPGEIDFFHLKGVFELLIERLNLNISDFDFMPEKHPSFHPTRTATIKYRGERVGLMGEIHPELASEFNLDNAVIAELNFEKIIGSANLFDSYQPLPKYPAVLRDLAVLVPEDTPEEHVAGKIADTGSGLIENIQLFDLYQGDRIPEGMKSLAYSISFRDPESTLTDEYVDNIFEEIERRLESELGAKLRKS</sequence>
<dbReference type="SUPFAM" id="SSF54991">
    <property type="entry name" value="Anticodon-binding domain of PheRS"/>
    <property type="match status" value="1"/>
</dbReference>
<comment type="cofactor">
    <cofactor evidence="15">
        <name>Mg(2+)</name>
        <dbReference type="ChEBI" id="CHEBI:18420"/>
    </cofactor>
    <text evidence="15">Binds 2 magnesium ions per tetramer.</text>
</comment>
<feature type="binding site" evidence="15">
    <location>
        <position position="478"/>
    </location>
    <ligand>
        <name>Mg(2+)</name>
        <dbReference type="ChEBI" id="CHEBI:18420"/>
        <note>shared with alpha subunit</note>
    </ligand>
</feature>
<dbReference type="InterPro" id="IPR005121">
    <property type="entry name" value="Fdx_antiC-bd"/>
</dbReference>
<feature type="domain" description="FDX-ACB" evidence="18">
    <location>
        <begin position="724"/>
        <end position="817"/>
    </location>
</feature>
<dbReference type="InterPro" id="IPR012340">
    <property type="entry name" value="NA-bd_OB-fold"/>
</dbReference>
<dbReference type="InterPro" id="IPR002547">
    <property type="entry name" value="tRNA-bd_dom"/>
</dbReference>
<feature type="binding site" evidence="15">
    <location>
        <position position="469"/>
    </location>
    <ligand>
        <name>Mg(2+)</name>
        <dbReference type="ChEBI" id="CHEBI:18420"/>
        <note>shared with alpha subunit</note>
    </ligand>
</feature>
<dbReference type="eggNOG" id="COG0073">
    <property type="taxonomic scope" value="Bacteria"/>
</dbReference>
<dbReference type="Pfam" id="PF01588">
    <property type="entry name" value="tRNA_bind"/>
    <property type="match status" value="1"/>
</dbReference>
<dbReference type="InterPro" id="IPR036690">
    <property type="entry name" value="Fdx_antiC-bd_sf"/>
</dbReference>
<dbReference type="PROSITE" id="PS50886">
    <property type="entry name" value="TRBD"/>
    <property type="match status" value="1"/>
</dbReference>
<dbReference type="InterPro" id="IPR020825">
    <property type="entry name" value="Phe-tRNA_synthase-like_B3/B4"/>
</dbReference>
<dbReference type="Pfam" id="PF03483">
    <property type="entry name" value="B3_4"/>
    <property type="match status" value="1"/>
</dbReference>
<feature type="binding site" evidence="15">
    <location>
        <position position="479"/>
    </location>
    <ligand>
        <name>Mg(2+)</name>
        <dbReference type="ChEBI" id="CHEBI:18420"/>
        <note>shared with alpha subunit</note>
    </ligand>
</feature>
<keyword evidence="12 15" id="KW-0648">Protein biosynthesis</keyword>
<accession>B2A5N4</accession>